<evidence type="ECO:0000256" key="4">
    <source>
        <dbReference type="ARBA" id="ARBA00022824"/>
    </source>
</evidence>
<dbReference type="Gene3D" id="4.10.280.10">
    <property type="entry name" value="Helix-loop-helix DNA-binding domain"/>
    <property type="match status" value="1"/>
</dbReference>
<keyword evidence="5" id="KW-1133">Transmembrane helix</keyword>
<evidence type="ECO:0000259" key="12">
    <source>
        <dbReference type="PROSITE" id="PS50888"/>
    </source>
</evidence>
<evidence type="ECO:0000256" key="1">
    <source>
        <dbReference type="ARBA" id="ARBA00004123"/>
    </source>
</evidence>
<dbReference type="WBParaSite" id="TMUE_0000000057.1">
    <property type="protein sequence ID" value="TMUE_0000000057.1"/>
    <property type="gene ID" value="WBGene00296005"/>
</dbReference>
<keyword evidence="7" id="KW-0238">DNA-binding</keyword>
<evidence type="ECO:0000256" key="7">
    <source>
        <dbReference type="ARBA" id="ARBA00023125"/>
    </source>
</evidence>
<sequence>MISADNCSRYCSTAMPMTTKTGWIGDASAAAVAKMECSIQPAAQHGQYAQTCHWHRPDAHFYFGQSTVQQHLSEEELLICSIASQCDAMRGQNCLANSGNSSTYPNVTDCSGDAWYAQQQHSTTPRSVVPQIAAADNDDESVALSQLENWTTQRRRCAHSLIERRYRSSINERMAELKSLVAGTDAKLSKSAILRTAIEQLKRLRQSNDSLRAENEHLQRLLSSERHRHLPQSELCNDSSAAYVAVQQPTATTAFDAADWLRRDGNNAGAESDADASAPFSYSAKVTLYALMACFVISNPAQLIGSGAWSRQLEWSFSFSRLFSAIIGNNVHRILLLLVVNLLVVIFVTTKLCYGWRNSSSLENDDEHLWSSCMETKKSADDYTSKGHAEAALECLISCATVLRTIDGRSYPLYELLKALLLPAGRCTIDPNKIACAAAVYDDIHKLTLAGVQWKEPAYTGRQLSLLSLKYLRKGGHRLDKSLRGEIFLLAAIESRSVPLVGKLLVAFFVRKARGVFAEDNNGNVDEMCWLYSPLAEGYIVQLKPRSFAAHFSQSVSGCTPNGQFINWLGANFEQTALLESCQLLLFGRENPTSRQYLRFCISKCMTSKRDDWKVRLIKLAVGDEEATLKDERKSAPPKEVLSANTLEELCFVALRAKRFASTDDRTVDAHCAIFNVCERCADSIRLKTADDDVEELLQCLAIQWCLEACVLLIGAGRQSALPREATARDRLLKKALSKLVQVERAQAEQHPLLEEKLLCHEKLKLLLEMGNPIKVKYAIVGCRPKGANGSAANDATCLTQPNTEEWLSLVIQNAMRPSRLDA</sequence>
<accession>A0A5S6QKD3</accession>
<evidence type="ECO:0000256" key="6">
    <source>
        <dbReference type="ARBA" id="ARBA00023015"/>
    </source>
</evidence>
<dbReference type="PANTHER" id="PTHR46062">
    <property type="entry name" value="STEROL REGULATORY ELEMENT-BINDING PROTEIN"/>
    <property type="match status" value="1"/>
</dbReference>
<keyword evidence="9" id="KW-0804">Transcription</keyword>
<dbReference type="GO" id="GO:0046983">
    <property type="term" value="F:protein dimerization activity"/>
    <property type="evidence" value="ECO:0007669"/>
    <property type="project" value="InterPro"/>
</dbReference>
<organism evidence="13 15">
    <name type="scientific">Trichuris muris</name>
    <name type="common">Mouse whipworm</name>
    <dbReference type="NCBI Taxonomy" id="70415"/>
    <lineage>
        <taxon>Eukaryota</taxon>
        <taxon>Metazoa</taxon>
        <taxon>Ecdysozoa</taxon>
        <taxon>Nematoda</taxon>
        <taxon>Enoplea</taxon>
        <taxon>Dorylaimia</taxon>
        <taxon>Trichinellida</taxon>
        <taxon>Trichuridae</taxon>
        <taxon>Trichuris</taxon>
    </lineage>
</organism>
<dbReference type="Proteomes" id="UP000046395">
    <property type="component" value="Unassembled WGS sequence"/>
</dbReference>
<reference evidence="14 15" key="3">
    <citation type="submission" date="2019-12" db="UniProtKB">
        <authorList>
            <consortium name="WormBaseParasite"/>
        </authorList>
    </citation>
    <scope>IDENTIFICATION</scope>
</reference>
<evidence type="ECO:0000313" key="15">
    <source>
        <dbReference type="WBParaSite" id="TMUE_2000007658.1"/>
    </source>
</evidence>
<dbReference type="InterPro" id="IPR011598">
    <property type="entry name" value="bHLH_dom"/>
</dbReference>
<evidence type="ECO:0000256" key="2">
    <source>
        <dbReference type="ARBA" id="ARBA00004477"/>
    </source>
</evidence>
<evidence type="ECO:0000256" key="10">
    <source>
        <dbReference type="ARBA" id="ARBA00023242"/>
    </source>
</evidence>
<dbReference type="SMART" id="SM00353">
    <property type="entry name" value="HLH"/>
    <property type="match status" value="1"/>
</dbReference>
<keyword evidence="3" id="KW-0812">Transmembrane</keyword>
<dbReference type="AlphaFoldDB" id="A0A5S6QKD3"/>
<dbReference type="STRING" id="70415.A0A5S6QKD3"/>
<reference evidence="13" key="1">
    <citation type="submission" date="2013-11" db="EMBL/GenBank/DDBJ databases">
        <authorList>
            <person name="Aslett M."/>
        </authorList>
    </citation>
    <scope>NUCLEOTIDE SEQUENCE [LARGE SCALE GENOMIC DNA]</scope>
    <source>
        <strain evidence="13">Edinburgh</strain>
    </source>
</reference>
<dbReference type="PROSITE" id="PS50888">
    <property type="entry name" value="BHLH"/>
    <property type="match status" value="1"/>
</dbReference>
<protein>
    <submittedName>
        <fullName evidence="14 15">BHLH domain-containing protein</fullName>
    </submittedName>
</protein>
<evidence type="ECO:0000256" key="9">
    <source>
        <dbReference type="ARBA" id="ARBA00023163"/>
    </source>
</evidence>
<name>A0A5S6QKD3_TRIMR</name>
<dbReference type="SUPFAM" id="SSF47459">
    <property type="entry name" value="HLH, helix-loop-helix DNA-binding domain"/>
    <property type="match status" value="1"/>
</dbReference>
<keyword evidence="4" id="KW-0256">Endoplasmic reticulum</keyword>
<dbReference type="PANTHER" id="PTHR46062:SF1">
    <property type="entry name" value="LP12374P"/>
    <property type="match status" value="1"/>
</dbReference>
<keyword evidence="11" id="KW-0175">Coiled coil</keyword>
<keyword evidence="13" id="KW-1185">Reference proteome</keyword>
<dbReference type="GO" id="GO:0000981">
    <property type="term" value="F:DNA-binding transcription factor activity, RNA polymerase II-specific"/>
    <property type="evidence" value="ECO:0007669"/>
    <property type="project" value="TreeGrafter"/>
</dbReference>
<evidence type="ECO:0000256" key="11">
    <source>
        <dbReference type="SAM" id="Coils"/>
    </source>
</evidence>
<dbReference type="WBParaSite" id="TMUE_2000007658.1">
    <property type="protein sequence ID" value="TMUE_2000007658.1"/>
    <property type="gene ID" value="WBGene00299966"/>
</dbReference>
<evidence type="ECO:0000313" key="14">
    <source>
        <dbReference type="WBParaSite" id="TMUE_0000000057.1"/>
    </source>
</evidence>
<feature type="coiled-coil region" evidence="11">
    <location>
        <begin position="194"/>
        <end position="228"/>
    </location>
</feature>
<dbReference type="Pfam" id="PF00010">
    <property type="entry name" value="HLH"/>
    <property type="match status" value="1"/>
</dbReference>
<keyword evidence="8" id="KW-0472">Membrane</keyword>
<feature type="domain" description="BHLH" evidence="12">
    <location>
        <begin position="154"/>
        <end position="204"/>
    </location>
</feature>
<dbReference type="GO" id="GO:0005634">
    <property type="term" value="C:nucleus"/>
    <property type="evidence" value="ECO:0007669"/>
    <property type="project" value="UniProtKB-SubCell"/>
</dbReference>
<dbReference type="GO" id="GO:0005789">
    <property type="term" value="C:endoplasmic reticulum membrane"/>
    <property type="evidence" value="ECO:0007669"/>
    <property type="project" value="UniProtKB-SubCell"/>
</dbReference>
<evidence type="ECO:0000256" key="8">
    <source>
        <dbReference type="ARBA" id="ARBA00023136"/>
    </source>
</evidence>
<evidence type="ECO:0000256" key="5">
    <source>
        <dbReference type="ARBA" id="ARBA00022989"/>
    </source>
</evidence>
<evidence type="ECO:0000313" key="13">
    <source>
        <dbReference type="Proteomes" id="UP000046395"/>
    </source>
</evidence>
<dbReference type="InterPro" id="IPR036638">
    <property type="entry name" value="HLH_DNA-bd_sf"/>
</dbReference>
<comment type="subcellular location">
    <subcellularLocation>
        <location evidence="2">Endoplasmic reticulum membrane</location>
        <topology evidence="2">Multi-pass membrane protein</topology>
    </subcellularLocation>
    <subcellularLocation>
        <location evidence="1">Nucleus</location>
    </subcellularLocation>
</comment>
<reference evidence="13" key="2">
    <citation type="submission" date="2014-03" db="EMBL/GenBank/DDBJ databases">
        <title>The whipworm genome and dual-species transcriptomics of an intimate host-pathogen interaction.</title>
        <authorList>
            <person name="Foth B.J."/>
            <person name="Tsai I.J."/>
            <person name="Reid A.J."/>
            <person name="Bancroft A.J."/>
            <person name="Nichol S."/>
            <person name="Tracey A."/>
            <person name="Holroyd N."/>
            <person name="Cotton J.A."/>
            <person name="Stanley E.J."/>
            <person name="Zarowiecki M."/>
            <person name="Liu J.Z."/>
            <person name="Huckvale T."/>
            <person name="Cooper P.J."/>
            <person name="Grencis R.K."/>
            <person name="Berriman M."/>
        </authorList>
    </citation>
    <scope>NUCLEOTIDE SEQUENCE [LARGE SCALE GENOMIC DNA]</scope>
    <source>
        <strain evidence="13">Edinburgh</strain>
    </source>
</reference>
<evidence type="ECO:0000256" key="3">
    <source>
        <dbReference type="ARBA" id="ARBA00022692"/>
    </source>
</evidence>
<proteinExistence type="predicted"/>
<keyword evidence="10" id="KW-0539">Nucleus</keyword>
<dbReference type="GO" id="GO:0000978">
    <property type="term" value="F:RNA polymerase II cis-regulatory region sequence-specific DNA binding"/>
    <property type="evidence" value="ECO:0007669"/>
    <property type="project" value="TreeGrafter"/>
</dbReference>
<keyword evidence="6" id="KW-0805">Transcription regulation</keyword>